<feature type="region of interest" description="Disordered" evidence="1">
    <location>
        <begin position="36"/>
        <end position="60"/>
    </location>
</feature>
<proteinExistence type="predicted"/>
<dbReference type="RefSeq" id="WP_016168430.1">
    <property type="nucleotide sequence ID" value="NZ_BBNK01000003.1"/>
</dbReference>
<keyword evidence="2" id="KW-0732">Signal</keyword>
<evidence type="ECO:0000313" key="4">
    <source>
        <dbReference type="Proteomes" id="UP000325788"/>
    </source>
</evidence>
<evidence type="ECO:0000256" key="2">
    <source>
        <dbReference type="SAM" id="SignalP"/>
    </source>
</evidence>
<reference evidence="3 4" key="1">
    <citation type="submission" date="2019-09" db="EMBL/GenBank/DDBJ databases">
        <title>Draft genome sequence of Acinetobacter tandoii W4-4-4 isolated from environmental water sample.</title>
        <authorList>
            <person name="Wee S.K."/>
            <person name="Yan B."/>
            <person name="Mustaffa S.B."/>
            <person name="Yap E.P.H."/>
        </authorList>
    </citation>
    <scope>NUCLEOTIDE SEQUENCE [LARGE SCALE GENOMIC DNA]</scope>
    <source>
        <strain evidence="3 4">W4-4-4</strain>
    </source>
</reference>
<sequence>MSIMKSILAIAAFAISAQVSAQVVFVPNFPVEKEVKAQTSTATPTEHIAQDVSAPAKDAA</sequence>
<dbReference type="EMBL" id="VXLD01000004">
    <property type="protein sequence ID" value="KAB1855931.1"/>
    <property type="molecule type" value="Genomic_DNA"/>
</dbReference>
<accession>A0A5N4WD56</accession>
<evidence type="ECO:0000256" key="1">
    <source>
        <dbReference type="SAM" id="MobiDB-lite"/>
    </source>
</evidence>
<name>A0A5N4WD56_9GAMM</name>
<protein>
    <submittedName>
        <fullName evidence="3">Uncharacterized protein</fullName>
    </submittedName>
</protein>
<comment type="caution">
    <text evidence="3">The sequence shown here is derived from an EMBL/GenBank/DDBJ whole genome shotgun (WGS) entry which is preliminary data.</text>
</comment>
<organism evidence="3 4">
    <name type="scientific">Acinetobacter tandoii</name>
    <dbReference type="NCBI Taxonomy" id="202954"/>
    <lineage>
        <taxon>Bacteria</taxon>
        <taxon>Pseudomonadati</taxon>
        <taxon>Pseudomonadota</taxon>
        <taxon>Gammaproteobacteria</taxon>
        <taxon>Moraxellales</taxon>
        <taxon>Moraxellaceae</taxon>
        <taxon>Acinetobacter</taxon>
    </lineage>
</organism>
<gene>
    <name evidence="3" type="ORF">F4W09_09020</name>
</gene>
<evidence type="ECO:0000313" key="3">
    <source>
        <dbReference type="EMBL" id="KAB1855931.1"/>
    </source>
</evidence>
<dbReference type="Proteomes" id="UP000325788">
    <property type="component" value="Unassembled WGS sequence"/>
</dbReference>
<feature type="signal peptide" evidence="2">
    <location>
        <begin position="1"/>
        <end position="21"/>
    </location>
</feature>
<feature type="chain" id="PRO_5024447796" evidence="2">
    <location>
        <begin position="22"/>
        <end position="60"/>
    </location>
</feature>
<dbReference type="AlphaFoldDB" id="A0A5N4WD56"/>